<dbReference type="EnsemblPlants" id="AET3Gv20309200.3">
    <property type="protein sequence ID" value="AET3Gv20309200.3"/>
    <property type="gene ID" value="AET3Gv20309200"/>
</dbReference>
<reference evidence="1" key="4">
    <citation type="submission" date="2019-03" db="UniProtKB">
        <authorList>
            <consortium name="EnsemblPlants"/>
        </authorList>
    </citation>
    <scope>IDENTIFICATION</scope>
</reference>
<protein>
    <submittedName>
        <fullName evidence="1">Uncharacterized protein</fullName>
    </submittedName>
</protein>
<reference evidence="1" key="3">
    <citation type="journal article" date="2017" name="Nature">
        <title>Genome sequence of the progenitor of the wheat D genome Aegilops tauschii.</title>
        <authorList>
            <person name="Luo M.C."/>
            <person name="Gu Y.Q."/>
            <person name="Puiu D."/>
            <person name="Wang H."/>
            <person name="Twardziok S.O."/>
            <person name="Deal K.R."/>
            <person name="Huo N."/>
            <person name="Zhu T."/>
            <person name="Wang L."/>
            <person name="Wang Y."/>
            <person name="McGuire P.E."/>
            <person name="Liu S."/>
            <person name="Long H."/>
            <person name="Ramasamy R.K."/>
            <person name="Rodriguez J.C."/>
            <person name="Van S.L."/>
            <person name="Yuan L."/>
            <person name="Wang Z."/>
            <person name="Xia Z."/>
            <person name="Xiao L."/>
            <person name="Anderson O.D."/>
            <person name="Ouyang S."/>
            <person name="Liang Y."/>
            <person name="Zimin A.V."/>
            <person name="Pertea G."/>
            <person name="Qi P."/>
            <person name="Bennetzen J.L."/>
            <person name="Dai X."/>
            <person name="Dawson M.W."/>
            <person name="Muller H.G."/>
            <person name="Kugler K."/>
            <person name="Rivarola-Duarte L."/>
            <person name="Spannagl M."/>
            <person name="Mayer K.F.X."/>
            <person name="Lu F.H."/>
            <person name="Bevan M.W."/>
            <person name="Leroy P."/>
            <person name="Li P."/>
            <person name="You F.M."/>
            <person name="Sun Q."/>
            <person name="Liu Z."/>
            <person name="Lyons E."/>
            <person name="Wicker T."/>
            <person name="Salzberg S.L."/>
            <person name="Devos K.M."/>
            <person name="Dvorak J."/>
        </authorList>
    </citation>
    <scope>NUCLEOTIDE SEQUENCE [LARGE SCALE GENOMIC DNA]</scope>
    <source>
        <strain evidence="1">cv. AL8/78</strain>
    </source>
</reference>
<dbReference type="PROSITE" id="PS51257">
    <property type="entry name" value="PROKAR_LIPOPROTEIN"/>
    <property type="match status" value="1"/>
</dbReference>
<organism evidence="1 2">
    <name type="scientific">Aegilops tauschii subsp. strangulata</name>
    <name type="common">Goatgrass</name>
    <dbReference type="NCBI Taxonomy" id="200361"/>
    <lineage>
        <taxon>Eukaryota</taxon>
        <taxon>Viridiplantae</taxon>
        <taxon>Streptophyta</taxon>
        <taxon>Embryophyta</taxon>
        <taxon>Tracheophyta</taxon>
        <taxon>Spermatophyta</taxon>
        <taxon>Magnoliopsida</taxon>
        <taxon>Liliopsida</taxon>
        <taxon>Poales</taxon>
        <taxon>Poaceae</taxon>
        <taxon>BOP clade</taxon>
        <taxon>Pooideae</taxon>
        <taxon>Triticodae</taxon>
        <taxon>Triticeae</taxon>
        <taxon>Triticinae</taxon>
        <taxon>Aegilops</taxon>
    </lineage>
</organism>
<dbReference type="Proteomes" id="UP000015105">
    <property type="component" value="Chromosome 3D"/>
</dbReference>
<evidence type="ECO:0000313" key="2">
    <source>
        <dbReference type="Proteomes" id="UP000015105"/>
    </source>
</evidence>
<sequence>MDLKRIDAMSVHDSNQSSVINLTAGAISCNEVENGSAIIDWSSVVIEPENDGDEKPPDEKAMFALFGLKTEPDERATELRSIAVPTPAVESDLHDIKDADIVVDDKAPEEPLIAWDERNPAMDIGTPYPNMVKFRKALKQWAVNGEFEYGTKKMSQGGFGLFAKVNP</sequence>
<keyword evidence="2" id="KW-1185">Reference proteome</keyword>
<reference evidence="1" key="5">
    <citation type="journal article" date="2021" name="G3 (Bethesda)">
        <title>Aegilops tauschii genome assembly Aet v5.0 features greater sequence contiguity and improved annotation.</title>
        <authorList>
            <person name="Wang L."/>
            <person name="Zhu T."/>
            <person name="Rodriguez J.C."/>
            <person name="Deal K.R."/>
            <person name="Dubcovsky J."/>
            <person name="McGuire P.E."/>
            <person name="Lux T."/>
            <person name="Spannagl M."/>
            <person name="Mayer K.F.X."/>
            <person name="Baldrich P."/>
            <person name="Meyers B.C."/>
            <person name="Huo N."/>
            <person name="Gu Y.Q."/>
            <person name="Zhou H."/>
            <person name="Devos K.M."/>
            <person name="Bennetzen J.L."/>
            <person name="Unver T."/>
            <person name="Budak H."/>
            <person name="Gulick P.J."/>
            <person name="Galiba G."/>
            <person name="Kalapos B."/>
            <person name="Nelson D.R."/>
            <person name="Li P."/>
            <person name="You F.M."/>
            <person name="Luo M.C."/>
            <person name="Dvorak J."/>
        </authorList>
    </citation>
    <scope>NUCLEOTIDE SEQUENCE [LARGE SCALE GENOMIC DNA]</scope>
    <source>
        <strain evidence="1">cv. AL8/78</strain>
    </source>
</reference>
<reference evidence="2" key="2">
    <citation type="journal article" date="2017" name="Nat. Plants">
        <title>The Aegilops tauschii genome reveals multiple impacts of transposons.</title>
        <authorList>
            <person name="Zhao G."/>
            <person name="Zou C."/>
            <person name="Li K."/>
            <person name="Wang K."/>
            <person name="Li T."/>
            <person name="Gao L."/>
            <person name="Zhang X."/>
            <person name="Wang H."/>
            <person name="Yang Z."/>
            <person name="Liu X."/>
            <person name="Jiang W."/>
            <person name="Mao L."/>
            <person name="Kong X."/>
            <person name="Jiao Y."/>
            <person name="Jia J."/>
        </authorList>
    </citation>
    <scope>NUCLEOTIDE SEQUENCE [LARGE SCALE GENOMIC DNA]</scope>
    <source>
        <strain evidence="2">cv. AL8/78</strain>
    </source>
</reference>
<name>A0A453EDP9_AEGTS</name>
<accession>A0A453EDP9</accession>
<dbReference type="AlphaFoldDB" id="A0A453EDP9"/>
<proteinExistence type="predicted"/>
<reference evidence="2" key="1">
    <citation type="journal article" date="2014" name="Science">
        <title>Ancient hybridizations among the ancestral genomes of bread wheat.</title>
        <authorList>
            <consortium name="International Wheat Genome Sequencing Consortium,"/>
            <person name="Marcussen T."/>
            <person name="Sandve S.R."/>
            <person name="Heier L."/>
            <person name="Spannagl M."/>
            <person name="Pfeifer M."/>
            <person name="Jakobsen K.S."/>
            <person name="Wulff B.B."/>
            <person name="Steuernagel B."/>
            <person name="Mayer K.F."/>
            <person name="Olsen O.A."/>
        </authorList>
    </citation>
    <scope>NUCLEOTIDE SEQUENCE [LARGE SCALE GENOMIC DNA]</scope>
    <source>
        <strain evidence="2">cv. AL8/78</strain>
    </source>
</reference>
<dbReference type="Gramene" id="AET3Gv20309200.3">
    <property type="protein sequence ID" value="AET3Gv20309200.3"/>
    <property type="gene ID" value="AET3Gv20309200"/>
</dbReference>
<evidence type="ECO:0000313" key="1">
    <source>
        <dbReference type="EnsemblPlants" id="AET3Gv20309200.3"/>
    </source>
</evidence>